<name>A0A0N5AX24_9BILA</name>
<feature type="compositionally biased region" description="Basic and acidic residues" evidence="1">
    <location>
        <begin position="135"/>
        <end position="146"/>
    </location>
</feature>
<reference evidence="4" key="1">
    <citation type="submission" date="2017-02" db="UniProtKB">
        <authorList>
            <consortium name="WormBaseParasite"/>
        </authorList>
    </citation>
    <scope>IDENTIFICATION</scope>
</reference>
<dbReference type="SUPFAM" id="SSF46955">
    <property type="entry name" value="Putative DNA-binding domain"/>
    <property type="match status" value="1"/>
</dbReference>
<sequence length="185" mass="21448">MRFLTLTALALIIIAANAYPKTSIEDSNKNGRISSKSEIKKVRGSSAYLKQKTKMPLKEKKQKDGIRTLKFKKVRRVGPPFNEYLKGAERLELLELIKTARAVGKTQDEVRETIDFYLKSHLSAEKLAEVEKLKTEGAQREQERARQMQQRLTETEQQNIRENIDDQFDESKPIVKYRSSSRFSR</sequence>
<feature type="chain" id="PRO_5005893502" evidence="2">
    <location>
        <begin position="19"/>
        <end position="185"/>
    </location>
</feature>
<dbReference type="Proteomes" id="UP000046393">
    <property type="component" value="Unplaced"/>
</dbReference>
<protein>
    <submittedName>
        <fullName evidence="4">Uncharacterized protein</fullName>
    </submittedName>
</protein>
<accession>A0A0N5AX24</accession>
<evidence type="ECO:0000313" key="3">
    <source>
        <dbReference type="Proteomes" id="UP000046393"/>
    </source>
</evidence>
<dbReference type="InterPro" id="IPR009061">
    <property type="entry name" value="DNA-bd_dom_put_sf"/>
</dbReference>
<evidence type="ECO:0000313" key="4">
    <source>
        <dbReference type="WBParaSite" id="SMUV_0000949201-mRNA-1"/>
    </source>
</evidence>
<feature type="signal peptide" evidence="2">
    <location>
        <begin position="1"/>
        <end position="18"/>
    </location>
</feature>
<keyword evidence="2" id="KW-0732">Signal</keyword>
<evidence type="ECO:0000256" key="2">
    <source>
        <dbReference type="SAM" id="SignalP"/>
    </source>
</evidence>
<organism evidence="3 4">
    <name type="scientific">Syphacia muris</name>
    <dbReference type="NCBI Taxonomy" id="451379"/>
    <lineage>
        <taxon>Eukaryota</taxon>
        <taxon>Metazoa</taxon>
        <taxon>Ecdysozoa</taxon>
        <taxon>Nematoda</taxon>
        <taxon>Chromadorea</taxon>
        <taxon>Rhabditida</taxon>
        <taxon>Spirurina</taxon>
        <taxon>Oxyuridomorpha</taxon>
        <taxon>Oxyuroidea</taxon>
        <taxon>Oxyuridae</taxon>
        <taxon>Syphacia</taxon>
    </lineage>
</organism>
<feature type="region of interest" description="Disordered" evidence="1">
    <location>
        <begin position="135"/>
        <end position="185"/>
    </location>
</feature>
<proteinExistence type="predicted"/>
<dbReference type="AlphaFoldDB" id="A0A0N5AX24"/>
<dbReference type="WBParaSite" id="SMUV_0000949201-mRNA-1">
    <property type="protein sequence ID" value="SMUV_0000949201-mRNA-1"/>
    <property type="gene ID" value="SMUV_0000949201"/>
</dbReference>
<keyword evidence="3" id="KW-1185">Reference proteome</keyword>
<evidence type="ECO:0000256" key="1">
    <source>
        <dbReference type="SAM" id="MobiDB-lite"/>
    </source>
</evidence>